<dbReference type="EMBL" id="GG663363">
    <property type="protein sequence ID" value="EEH11174.1"/>
    <property type="molecule type" value="Genomic_DNA"/>
</dbReference>
<keyword evidence="2" id="KW-1185">Reference proteome</keyword>
<dbReference type="InParanoid" id="C0NBY3"/>
<evidence type="ECO:0000313" key="1">
    <source>
        <dbReference type="EMBL" id="EEH11174.1"/>
    </source>
</evidence>
<accession>C0NBY3</accession>
<dbReference type="AlphaFoldDB" id="C0NBY3"/>
<proteinExistence type="predicted"/>
<dbReference type="HOGENOM" id="CLU_1360067_0_0_1"/>
<dbReference type="RefSeq" id="XP_045291654.1">
    <property type="nucleotide sequence ID" value="XM_045427679.1"/>
</dbReference>
<dbReference type="GeneID" id="69033646"/>
<name>C0NBY3_AJECG</name>
<sequence length="201" mass="22925">MLLSDSWETSYWLTDYRFEFKGGQSHSDEFEIEKQQVDRFFANKKYTPEYHADTYQLDRLADRVLIPPDLVIGYSKCFGAEPTTTTVRATIASWKRLTDKVDTEQHIPSAIFITLSQPGPEIIESQNQPLPFVTLRRANLTETNQGRYDIELKWVSQGDASGGNPCQITKLVAIMAWVEGNVKLLPFEEEGGSKRGRGRNM</sequence>
<dbReference type="Proteomes" id="UP000001631">
    <property type="component" value="Unassembled WGS sequence"/>
</dbReference>
<gene>
    <name evidence="1" type="ORF">HCBG_00629</name>
</gene>
<protein>
    <submittedName>
        <fullName evidence="1">Uncharacterized protein</fullName>
    </submittedName>
</protein>
<organism evidence="1 2">
    <name type="scientific">Ajellomyces capsulatus (strain G186AR / H82 / ATCC MYA-2454 / RMSCC 2432)</name>
    <name type="common">Darling's disease fungus</name>
    <name type="synonym">Histoplasma capsulatum</name>
    <dbReference type="NCBI Taxonomy" id="447093"/>
    <lineage>
        <taxon>Eukaryota</taxon>
        <taxon>Fungi</taxon>
        <taxon>Dikarya</taxon>
        <taxon>Ascomycota</taxon>
        <taxon>Pezizomycotina</taxon>
        <taxon>Eurotiomycetes</taxon>
        <taxon>Eurotiomycetidae</taxon>
        <taxon>Onygenales</taxon>
        <taxon>Ajellomycetaceae</taxon>
        <taxon>Histoplasma</taxon>
    </lineage>
</organism>
<reference evidence="1" key="1">
    <citation type="submission" date="2009-02" db="EMBL/GenBank/DDBJ databases">
        <title>The Genome Sequence of Ajellomyces capsulatus strain G186AR.</title>
        <authorList>
            <consortium name="The Broad Institute Genome Sequencing Platform"/>
            <person name="Champion M."/>
            <person name="Cuomo C."/>
            <person name="Ma L.-J."/>
            <person name="Henn M.R."/>
            <person name="Sil A."/>
            <person name="Goldman B."/>
            <person name="Young S.K."/>
            <person name="Kodira C.D."/>
            <person name="Zeng Q."/>
            <person name="Koehrsen M."/>
            <person name="Alvarado L."/>
            <person name="Berlin A."/>
            <person name="Borenstein D."/>
            <person name="Chen Z."/>
            <person name="Engels R."/>
            <person name="Freedman E."/>
            <person name="Gellesch M."/>
            <person name="Goldberg J."/>
            <person name="Griggs A."/>
            <person name="Gujja S."/>
            <person name="Heiman D."/>
            <person name="Hepburn T."/>
            <person name="Howarth C."/>
            <person name="Jen D."/>
            <person name="Larson L."/>
            <person name="Lewis B."/>
            <person name="Mehta T."/>
            <person name="Park D."/>
            <person name="Pearson M."/>
            <person name="Roberts A."/>
            <person name="Saif S."/>
            <person name="Shea T."/>
            <person name="Shenoy N."/>
            <person name="Sisk P."/>
            <person name="Stolte C."/>
            <person name="Sykes S."/>
            <person name="Walk T."/>
            <person name="White J."/>
            <person name="Yandava C."/>
            <person name="Klein B."/>
            <person name="McEwen J.G."/>
            <person name="Puccia R."/>
            <person name="Goldman G.H."/>
            <person name="Felipe M.S."/>
            <person name="Nino-Vega G."/>
            <person name="San-Blas G."/>
            <person name="Taylor J."/>
            <person name="Mendoza L."/>
            <person name="Galagan J."/>
            <person name="Nusbaum C."/>
            <person name="Birren B."/>
        </authorList>
    </citation>
    <scope>NUCLEOTIDE SEQUENCE</scope>
    <source>
        <strain evidence="1">G186AR</strain>
    </source>
</reference>
<evidence type="ECO:0000313" key="2">
    <source>
        <dbReference type="Proteomes" id="UP000001631"/>
    </source>
</evidence>